<dbReference type="KEGG" id="ngr:NAEGRDRAFT_77840"/>
<keyword evidence="2" id="KW-1185">Reference proteome</keyword>
<dbReference type="AlphaFoldDB" id="D2UX60"/>
<dbReference type="GeneID" id="8863685"/>
<dbReference type="OrthoDB" id="16281at2759"/>
<reference evidence="1 2" key="1">
    <citation type="journal article" date="2010" name="Cell">
        <title>The genome of Naegleria gruberi illuminates early eukaryotic versatility.</title>
        <authorList>
            <person name="Fritz-Laylin L.K."/>
            <person name="Prochnik S.E."/>
            <person name="Ginger M.L."/>
            <person name="Dacks J.B."/>
            <person name="Carpenter M.L."/>
            <person name="Field M.C."/>
            <person name="Kuo A."/>
            <person name="Paredez A."/>
            <person name="Chapman J."/>
            <person name="Pham J."/>
            <person name="Shu S."/>
            <person name="Neupane R."/>
            <person name="Cipriano M."/>
            <person name="Mancuso J."/>
            <person name="Tu H."/>
            <person name="Salamov A."/>
            <person name="Lindquist E."/>
            <person name="Shapiro H."/>
            <person name="Lucas S."/>
            <person name="Grigoriev I.V."/>
            <person name="Cande W.Z."/>
            <person name="Fulton C."/>
            <person name="Rokhsar D.S."/>
            <person name="Dawson S.C."/>
        </authorList>
    </citation>
    <scope>NUCLEOTIDE SEQUENCE [LARGE SCALE GENOMIC DNA]</scope>
    <source>
        <strain evidence="1 2">NEG-M</strain>
    </source>
</reference>
<gene>
    <name evidence="1" type="ORF">NAEGRDRAFT_77840</name>
</gene>
<organism evidence="2">
    <name type="scientific">Naegleria gruberi</name>
    <name type="common">Amoeba</name>
    <dbReference type="NCBI Taxonomy" id="5762"/>
    <lineage>
        <taxon>Eukaryota</taxon>
        <taxon>Discoba</taxon>
        <taxon>Heterolobosea</taxon>
        <taxon>Tetramitia</taxon>
        <taxon>Eutetramitia</taxon>
        <taxon>Vahlkampfiidae</taxon>
        <taxon>Naegleria</taxon>
    </lineage>
</organism>
<evidence type="ECO:0000313" key="2">
    <source>
        <dbReference type="Proteomes" id="UP000006671"/>
    </source>
</evidence>
<evidence type="ECO:0000313" key="1">
    <source>
        <dbReference type="EMBL" id="EFC50569.1"/>
    </source>
</evidence>
<sequence>MDLNFQSFRSICDFNQTSGMSYGTTKDAKKDLQNDIETFKLRKIDQFSDSTCYMNVKWFDERGVNMISCLDKEKHSFSLYDVETVSRANDPTTRKRRDEIYPLFQYHINENTSLLHPTNRLLFSVHRGDSTNRRGILSSPSFERDDNEYQERLFVMSRSSLLVNSNSTKNNSILQEFLLPANEMVKGFLSGFMYREDSISQYKFKEEATQFELEGVILWTQTGIYELRQKYAPLKIFEYIISNKQNVVKDSAQVDQFGQTFEMDILKLYEQYADEKFESGDIDFAFTLYNLSNVNEVKYVQRLSQAKRSEEAFNYLLSVLENSGSISLSKRKQLSNLLFDCFMQKLISSKECDVELCKQFKNFLLANTDINPQVVISQLVQYCCCDEFKSQEQTIINMELVLEIAHKHNLVKYTLQFLVSRGYINILTEEGGIRFLHDNEYAYTTQSVGYGVLLQHCSTNTKLKFLLDYLETMRATRARVFSSSEEEENEAEKDEYFGAMNFGKKPTNTQKESPIKQQLFFEDTFETIQYNSKLFGLILCLLPRVDDLCLLLNVCTKFNPEENSFITKETRQTSSALMKDPSYTRYFHYPYIHLEQHLEIFIVAMLCLVNLKKKLAFNLPDSTNSLNISSNNLYTHTQEKLEQCIKCYNMYRKQFVVSYCLKLHNKSVLALIYEKDEMWIDALCCKLVQLKENFKIVLQEPTMMENLLKQFYTIFDRYLTNKSNELDEETKLKMLEKLFNFYCSLSLPVSKLEDHCLRNIHIIGDTLSLLLLLPSQNNASGSILKKNLKFSHQFYLKITQSYVRNVKRHEKEEEKASKNLLQQIFRNMEKDLYKRNYISITQSEISRLHQQDEKLVVFTCGDHYTRTNFTNNIIPEFKNRTSQLISVMSSDLNKKVFNLATDYILKDYQNLLEERCMHTNQACPICVFNFFLKNEKAKVQKLKPQATRMFHHQQILPNNSNPSNLSEGTLQYISNIEKITSWTL</sequence>
<dbReference type="RefSeq" id="XP_002683313.1">
    <property type="nucleotide sequence ID" value="XM_002683267.1"/>
</dbReference>
<dbReference type="EMBL" id="GG738845">
    <property type="protein sequence ID" value="EFC50569.1"/>
    <property type="molecule type" value="Genomic_DNA"/>
</dbReference>
<protein>
    <submittedName>
        <fullName evidence="1">Uncharacterized protein</fullName>
    </submittedName>
</protein>
<dbReference type="Proteomes" id="UP000006671">
    <property type="component" value="Unassembled WGS sequence"/>
</dbReference>
<dbReference type="VEuPathDB" id="AmoebaDB:NAEGRDRAFT_77840"/>
<name>D2UX60_NAEGR</name>
<dbReference type="InParanoid" id="D2UX60"/>
<dbReference type="OMA" id="DEMWIDA"/>
<proteinExistence type="predicted"/>
<accession>D2UX60</accession>